<evidence type="ECO:0000259" key="4">
    <source>
        <dbReference type="Pfam" id="PF02775"/>
    </source>
</evidence>
<dbReference type="InterPro" id="IPR012001">
    <property type="entry name" value="Thiamin_PyroP_enz_TPP-bd_dom"/>
</dbReference>
<evidence type="ECO:0000256" key="1">
    <source>
        <dbReference type="ARBA" id="ARBA00007812"/>
    </source>
</evidence>
<evidence type="ECO:0000259" key="5">
    <source>
        <dbReference type="Pfam" id="PF02776"/>
    </source>
</evidence>
<dbReference type="InterPro" id="IPR045229">
    <property type="entry name" value="TPP_enz"/>
</dbReference>
<organism evidence="6 7">
    <name type="scientific">Ensifer adhaerens</name>
    <name type="common">Sinorhizobium morelense</name>
    <dbReference type="NCBI Taxonomy" id="106592"/>
    <lineage>
        <taxon>Bacteria</taxon>
        <taxon>Pseudomonadati</taxon>
        <taxon>Pseudomonadota</taxon>
        <taxon>Alphaproteobacteria</taxon>
        <taxon>Hyphomicrobiales</taxon>
        <taxon>Rhizobiaceae</taxon>
        <taxon>Sinorhizobium/Ensifer group</taxon>
        <taxon>Ensifer</taxon>
    </lineage>
</organism>
<feature type="domain" description="Thiamine pyrophosphate enzyme TPP-binding" evidence="4">
    <location>
        <begin position="386"/>
        <end position="524"/>
    </location>
</feature>
<dbReference type="EMBL" id="CP098807">
    <property type="protein sequence ID" value="USJ21743.1"/>
    <property type="molecule type" value="Genomic_DNA"/>
</dbReference>
<protein>
    <submittedName>
        <fullName evidence="6">Acetolactate synthase large subunit</fullName>
    </submittedName>
</protein>
<dbReference type="InterPro" id="IPR029061">
    <property type="entry name" value="THDP-binding"/>
</dbReference>
<dbReference type="Pfam" id="PF02776">
    <property type="entry name" value="TPP_enzyme_N"/>
    <property type="match status" value="1"/>
</dbReference>
<dbReference type="GO" id="GO:0044281">
    <property type="term" value="P:small molecule metabolic process"/>
    <property type="evidence" value="ECO:0007669"/>
    <property type="project" value="UniProtKB-ARBA"/>
</dbReference>
<dbReference type="OrthoDB" id="9773408at2"/>
<dbReference type="GO" id="GO:0050660">
    <property type="term" value="F:flavin adenine dinucleotide binding"/>
    <property type="evidence" value="ECO:0007669"/>
    <property type="project" value="TreeGrafter"/>
</dbReference>
<feature type="domain" description="Thiamine pyrophosphate enzyme N-terminal TPP-binding" evidence="5">
    <location>
        <begin position="11"/>
        <end position="115"/>
    </location>
</feature>
<dbReference type="Proteomes" id="UP001055460">
    <property type="component" value="Chromosome"/>
</dbReference>
<proteinExistence type="inferred from homology"/>
<dbReference type="CDD" id="cd02002">
    <property type="entry name" value="TPP_BFDC"/>
    <property type="match status" value="1"/>
</dbReference>
<dbReference type="Pfam" id="PF02775">
    <property type="entry name" value="TPP_enzyme_C"/>
    <property type="match status" value="1"/>
</dbReference>
<dbReference type="NCBIfam" id="NF005760">
    <property type="entry name" value="PRK07586.1"/>
    <property type="match status" value="1"/>
</dbReference>
<dbReference type="SUPFAM" id="SSF52518">
    <property type="entry name" value="Thiamin diphosphate-binding fold (THDP-binding)"/>
    <property type="match status" value="2"/>
</dbReference>
<dbReference type="GO" id="GO:0030976">
    <property type="term" value="F:thiamine pyrophosphate binding"/>
    <property type="evidence" value="ECO:0007669"/>
    <property type="project" value="InterPro"/>
</dbReference>
<dbReference type="Gene3D" id="3.40.50.970">
    <property type="match status" value="2"/>
</dbReference>
<dbReference type="GO" id="GO:0003984">
    <property type="term" value="F:acetolactate synthase activity"/>
    <property type="evidence" value="ECO:0007669"/>
    <property type="project" value="TreeGrafter"/>
</dbReference>
<evidence type="ECO:0000313" key="6">
    <source>
        <dbReference type="EMBL" id="USJ21743.1"/>
    </source>
</evidence>
<dbReference type="AlphaFoldDB" id="A0A9Q9D7V4"/>
<sequence>MGEGGQGFRTTGADVLVDTLLANGVDVCFANPGTSEMHFVAALDRKPELRCILGLSEGLVTGAADGYARMAGRPAATLLHTGPGLSNGLANLHNARRARAAVVNIVGDHASHHLPLDAPLTTDIESLAAPMSNWVRRVKDPADVGPTVAAAVQAALTPPGVATMILPADAAWGTLALATAPQKAPIEAPRPASAETVGEVARLIRSNPQGVAMVVSGAAAQADGLAVAGRIAAACGIQLFNEVLVAHTQRGRGRVAPARIPYPIDMALATLKDVRVLILVGAPEPVAFFAYPGMPGRLVPEGCTVATLARHGEDLKATLEALGDELGVSPTGPLPTAGTPTDTGEPSGPLTEDAIAVIVAHKVPEDAIVCDEGVTSARRFFALSAFSAPHDLIMQTGGAIGDGIPLATGAAIACPDRKVICLQADGSAMYNIQGLWTQARENLDIVTVIFSNRTYAILHAEMRNVGVGEIGTNARQMLNLDNPALDWVSLARGLGVEAAVATSCEAFAALFSAALSRRGPFLIEARLA</sequence>
<keyword evidence="2" id="KW-0786">Thiamine pyrophosphate</keyword>
<comment type="similarity">
    <text evidence="1">Belongs to the TPP enzyme family.</text>
</comment>
<accession>A0A9Q9D7V4</accession>
<feature type="compositionally biased region" description="Low complexity" evidence="3">
    <location>
        <begin position="330"/>
        <end position="344"/>
    </location>
</feature>
<dbReference type="InterPro" id="IPR011766">
    <property type="entry name" value="TPP_enzyme_TPP-bd"/>
</dbReference>
<dbReference type="PANTHER" id="PTHR18968:SF86">
    <property type="entry name" value="ACETOLACTATE SYNTHASE LARGE SUBUNIT ILVX-RELATED"/>
    <property type="match status" value="1"/>
</dbReference>
<gene>
    <name evidence="6" type="ORF">NE863_10440</name>
</gene>
<name>A0A9Q9D7V4_ENSAD</name>
<dbReference type="CDD" id="cd07035">
    <property type="entry name" value="TPP_PYR_POX_like"/>
    <property type="match status" value="1"/>
</dbReference>
<dbReference type="RefSeq" id="WP_090294211.1">
    <property type="nucleotide sequence ID" value="NZ_CAXURO020000001.1"/>
</dbReference>
<evidence type="ECO:0000256" key="2">
    <source>
        <dbReference type="ARBA" id="ARBA00023052"/>
    </source>
</evidence>
<dbReference type="PANTHER" id="PTHR18968">
    <property type="entry name" value="THIAMINE PYROPHOSPHATE ENZYMES"/>
    <property type="match status" value="1"/>
</dbReference>
<evidence type="ECO:0000256" key="3">
    <source>
        <dbReference type="SAM" id="MobiDB-lite"/>
    </source>
</evidence>
<evidence type="ECO:0000313" key="7">
    <source>
        <dbReference type="Proteomes" id="UP001055460"/>
    </source>
</evidence>
<reference evidence="6" key="1">
    <citation type="submission" date="2022-06" db="EMBL/GenBank/DDBJ databases">
        <title>Physiological and biochemical characterization and genomic elucidation of a strain of the genus Ensifer adhaerens M8 that combines arsenic oxidation and chromium reduction.</title>
        <authorList>
            <person name="Li X."/>
            <person name="Yu c."/>
        </authorList>
    </citation>
    <scope>NUCLEOTIDE SEQUENCE</scope>
    <source>
        <strain evidence="6">M8</strain>
    </source>
</reference>
<feature type="region of interest" description="Disordered" evidence="3">
    <location>
        <begin position="326"/>
        <end position="347"/>
    </location>
</feature>